<comment type="caution">
    <text evidence="5">The sequence shown here is derived from an EMBL/GenBank/DDBJ whole genome shotgun (WGS) entry which is preliminary data.</text>
</comment>
<dbReference type="PROSITE" id="PS50198">
    <property type="entry name" value="PPIC_PPIASE_2"/>
    <property type="match status" value="1"/>
</dbReference>
<evidence type="ECO:0000256" key="2">
    <source>
        <dbReference type="SAM" id="MobiDB-lite"/>
    </source>
</evidence>
<accession>A0A367ZTX9</accession>
<dbReference type="Gene3D" id="3.10.50.40">
    <property type="match status" value="1"/>
</dbReference>
<feature type="region of interest" description="Disordered" evidence="2">
    <location>
        <begin position="143"/>
        <end position="182"/>
    </location>
</feature>
<evidence type="ECO:0000313" key="6">
    <source>
        <dbReference type="Proteomes" id="UP000252355"/>
    </source>
</evidence>
<dbReference type="InterPro" id="IPR046357">
    <property type="entry name" value="PPIase_dom_sf"/>
</dbReference>
<name>A0A367ZTX9_9BACT</name>
<feature type="domain" description="PpiC" evidence="4">
    <location>
        <begin position="230"/>
        <end position="319"/>
    </location>
</feature>
<dbReference type="PANTHER" id="PTHR47245">
    <property type="entry name" value="PEPTIDYLPROLYL ISOMERASE"/>
    <property type="match status" value="1"/>
</dbReference>
<keyword evidence="3" id="KW-0472">Membrane</keyword>
<evidence type="ECO:0000313" key="5">
    <source>
        <dbReference type="EMBL" id="RCK80791.1"/>
    </source>
</evidence>
<organism evidence="5 6">
    <name type="scientific">Candidatus Ozemobacter sibiricus</name>
    <dbReference type="NCBI Taxonomy" id="2268124"/>
    <lineage>
        <taxon>Bacteria</taxon>
        <taxon>Candidatus Ozemobacteria</taxon>
        <taxon>Candidatus Ozemobacterales</taxon>
        <taxon>Candidatus Ozemobacteraceae</taxon>
        <taxon>Candidatus Ozemobacter</taxon>
    </lineage>
</organism>
<dbReference type="SUPFAM" id="SSF54534">
    <property type="entry name" value="FKBP-like"/>
    <property type="match status" value="1"/>
</dbReference>
<dbReference type="PANTHER" id="PTHR47245:SF2">
    <property type="entry name" value="PEPTIDYL-PROLYL CIS-TRANS ISOMERASE HP_0175-RELATED"/>
    <property type="match status" value="1"/>
</dbReference>
<evidence type="ECO:0000256" key="3">
    <source>
        <dbReference type="SAM" id="Phobius"/>
    </source>
</evidence>
<keyword evidence="3" id="KW-0812">Transmembrane</keyword>
<dbReference type="Proteomes" id="UP000252355">
    <property type="component" value="Unassembled WGS sequence"/>
</dbReference>
<sequence>MELRTGESWPEAGLVRLSRFGLLATAVGLVLLTGSLMLAVSQIDLDAWLFGHDLALKVGGTSLTLGQFRQLKELAPPTARRLSNTEFAAELVETLLLAEAGRQLRLDREEEFIRLREAFDQALASGPELPVADLAATSPGTWTALRSSESAVAGPERSTGPAAPPAGGWSEHRPSDAAAGPATPPTDLIRAWFLIEELARLTRARVADAAAPPAGSEPGEETDPGENAAPTRLHLQTIVVGDEATAREVLAQAAAGVPFPVLNASYSRSLYAPVGGDLGWKTAGDLPPGLFDTLAALPVGSMTVAYTDAEGVHLLRVKSRPADDRPGAARRAAAQAREEARRQAVQRFLHTMRTTMPWWVHPLLAPAAMPAPLGVTTHGASPTARP</sequence>
<dbReference type="InterPro" id="IPR000297">
    <property type="entry name" value="PPIase_PpiC"/>
</dbReference>
<gene>
    <name evidence="5" type="ORF">OZSIB_2679</name>
</gene>
<keyword evidence="1" id="KW-0413">Isomerase</keyword>
<dbReference type="Pfam" id="PF00639">
    <property type="entry name" value="Rotamase"/>
    <property type="match status" value="1"/>
</dbReference>
<feature type="region of interest" description="Disordered" evidence="2">
    <location>
        <begin position="209"/>
        <end position="228"/>
    </location>
</feature>
<protein>
    <recommendedName>
        <fullName evidence="4">PpiC domain-containing protein</fullName>
    </recommendedName>
</protein>
<proteinExistence type="predicted"/>
<keyword evidence="1" id="KW-0697">Rotamase</keyword>
<keyword evidence="3" id="KW-1133">Transmembrane helix</keyword>
<dbReference type="EMBL" id="QOQW01000004">
    <property type="protein sequence ID" value="RCK80791.1"/>
    <property type="molecule type" value="Genomic_DNA"/>
</dbReference>
<reference evidence="5 6" key="1">
    <citation type="submission" date="2018-05" db="EMBL/GenBank/DDBJ databases">
        <title>A metagenomic window into the 2 km-deep terrestrial subsurface aquifer revealed taxonomically and functionally diverse microbial community comprising novel uncultured bacterial lineages.</title>
        <authorList>
            <person name="Kadnikov V.V."/>
            <person name="Mardanov A.V."/>
            <person name="Beletsky A.V."/>
            <person name="Banks D."/>
            <person name="Pimenov N.V."/>
            <person name="Frank Y.A."/>
            <person name="Karnachuk O.V."/>
            <person name="Ravin N.V."/>
        </authorList>
    </citation>
    <scope>NUCLEOTIDE SEQUENCE [LARGE SCALE GENOMIC DNA]</scope>
    <source>
        <strain evidence="5">BY5</strain>
    </source>
</reference>
<evidence type="ECO:0000259" key="4">
    <source>
        <dbReference type="PROSITE" id="PS50198"/>
    </source>
</evidence>
<dbReference type="InterPro" id="IPR050245">
    <property type="entry name" value="PrsA_foldase"/>
</dbReference>
<feature type="transmembrane region" description="Helical" evidence="3">
    <location>
        <begin position="20"/>
        <end position="40"/>
    </location>
</feature>
<dbReference type="GO" id="GO:0003755">
    <property type="term" value="F:peptidyl-prolyl cis-trans isomerase activity"/>
    <property type="evidence" value="ECO:0007669"/>
    <property type="project" value="UniProtKB-KW"/>
</dbReference>
<dbReference type="AlphaFoldDB" id="A0A367ZTX9"/>
<evidence type="ECO:0000256" key="1">
    <source>
        <dbReference type="PROSITE-ProRule" id="PRU00278"/>
    </source>
</evidence>